<evidence type="ECO:0000313" key="2">
    <source>
        <dbReference type="WBParaSite" id="MhA1_Contig2249.frz3.gene1"/>
    </source>
</evidence>
<proteinExistence type="predicted"/>
<evidence type="ECO:0000313" key="1">
    <source>
        <dbReference type="Proteomes" id="UP000095281"/>
    </source>
</evidence>
<organism evidence="1 2">
    <name type="scientific">Meloidogyne hapla</name>
    <name type="common">Root-knot nematode worm</name>
    <dbReference type="NCBI Taxonomy" id="6305"/>
    <lineage>
        <taxon>Eukaryota</taxon>
        <taxon>Metazoa</taxon>
        <taxon>Ecdysozoa</taxon>
        <taxon>Nematoda</taxon>
        <taxon>Chromadorea</taxon>
        <taxon>Rhabditida</taxon>
        <taxon>Tylenchina</taxon>
        <taxon>Tylenchomorpha</taxon>
        <taxon>Tylenchoidea</taxon>
        <taxon>Meloidogynidae</taxon>
        <taxon>Meloidogyninae</taxon>
        <taxon>Meloidogyne</taxon>
    </lineage>
</organism>
<dbReference type="Proteomes" id="UP000095281">
    <property type="component" value="Unplaced"/>
</dbReference>
<name>A0A1I8BHC6_MELHA</name>
<dbReference type="AlphaFoldDB" id="A0A1I8BHC6"/>
<reference evidence="2" key="1">
    <citation type="submission" date="2016-11" db="UniProtKB">
        <authorList>
            <consortium name="WormBaseParasite"/>
        </authorList>
    </citation>
    <scope>IDENTIFICATION</scope>
</reference>
<accession>A0A1I8BHC6</accession>
<sequence>MGEESTNLINNSLTDNNLNSKQFVWKNVRKRVMTLENENDKTDLAVKVMRTELDL</sequence>
<protein>
    <submittedName>
        <fullName evidence="2">MADF domain-containing protein</fullName>
    </submittedName>
</protein>
<keyword evidence="1" id="KW-1185">Reference proteome</keyword>
<dbReference type="WBParaSite" id="MhA1_Contig2249.frz3.gene1">
    <property type="protein sequence ID" value="MhA1_Contig2249.frz3.gene1"/>
    <property type="gene ID" value="MhA1_Contig2249.frz3.gene1"/>
</dbReference>